<dbReference type="SUPFAM" id="SSF51556">
    <property type="entry name" value="Metallo-dependent hydrolases"/>
    <property type="match status" value="1"/>
</dbReference>
<keyword evidence="4" id="KW-1185">Reference proteome</keyword>
<dbReference type="PANTHER" id="PTHR43569">
    <property type="entry name" value="AMIDOHYDROLASE"/>
    <property type="match status" value="1"/>
</dbReference>
<comment type="similarity">
    <text evidence="1">Belongs to the metallo-dependent hydrolases superfamily.</text>
</comment>
<reference evidence="3 4" key="1">
    <citation type="submission" date="2017-05" db="EMBL/GenBank/DDBJ databases">
        <title>Genome Analysis of Maritalea myrionectae HL2708#5.</title>
        <authorList>
            <consortium name="Cotde Inc.-PKNU"/>
            <person name="Jang D."/>
            <person name="Oh H.-M."/>
        </authorList>
    </citation>
    <scope>NUCLEOTIDE SEQUENCE [LARGE SCALE GENOMIC DNA]</scope>
    <source>
        <strain evidence="3 4">HL2708#5</strain>
    </source>
</reference>
<evidence type="ECO:0000313" key="3">
    <source>
        <dbReference type="EMBL" id="AVX04886.1"/>
    </source>
</evidence>
<dbReference type="Proteomes" id="UP000258927">
    <property type="component" value="Chromosome"/>
</dbReference>
<dbReference type="GO" id="GO:0016787">
    <property type="term" value="F:hydrolase activity"/>
    <property type="evidence" value="ECO:0007669"/>
    <property type="project" value="InterPro"/>
</dbReference>
<gene>
    <name evidence="3" type="ORF">MXMO3_02373</name>
</gene>
<organism evidence="3 4">
    <name type="scientific">Maritalea myrionectae</name>
    <dbReference type="NCBI Taxonomy" id="454601"/>
    <lineage>
        <taxon>Bacteria</taxon>
        <taxon>Pseudomonadati</taxon>
        <taxon>Pseudomonadota</taxon>
        <taxon>Alphaproteobacteria</taxon>
        <taxon>Hyphomicrobiales</taxon>
        <taxon>Devosiaceae</taxon>
        <taxon>Maritalea</taxon>
    </lineage>
</organism>
<dbReference type="Gene3D" id="3.20.20.140">
    <property type="entry name" value="Metal-dependent hydrolases"/>
    <property type="match status" value="1"/>
</dbReference>
<dbReference type="EMBL" id="CP021330">
    <property type="protein sequence ID" value="AVX04886.1"/>
    <property type="molecule type" value="Genomic_DNA"/>
</dbReference>
<dbReference type="InterPro" id="IPR006680">
    <property type="entry name" value="Amidohydro-rel"/>
</dbReference>
<protein>
    <recommendedName>
        <fullName evidence="2">Amidohydrolase-related domain-containing protein</fullName>
    </recommendedName>
</protein>
<accession>A0A2R4MG73</accession>
<name>A0A2R4MG73_9HYPH</name>
<dbReference type="STRING" id="1122213.GCA_000423365_00052"/>
<feature type="domain" description="Amidohydrolase-related" evidence="2">
    <location>
        <begin position="5"/>
        <end position="282"/>
    </location>
</feature>
<evidence type="ECO:0000259" key="2">
    <source>
        <dbReference type="Pfam" id="PF04909"/>
    </source>
</evidence>
<proteinExistence type="inferred from homology"/>
<dbReference type="InterPro" id="IPR032466">
    <property type="entry name" value="Metal_Hydrolase"/>
</dbReference>
<dbReference type="AlphaFoldDB" id="A0A2R4MG73"/>
<evidence type="ECO:0000313" key="4">
    <source>
        <dbReference type="Proteomes" id="UP000258927"/>
    </source>
</evidence>
<sequence>MIPLIDTHQHLMYKDRFTYEWAGGVPQLAEADFPLTAYQSVIDKGQIAGSIFMETAVDKPHYQDETRFVSSLCEDPDNNILGLIAAAFPEDEDTFDDWLEESAENPHLVGYRRVLHVVDNAVSQGEVFRQNVRKIGDRGKTFDLCFLESQLDVAFDLAKACDNTQLILNHCGVPDVASGDRKNWYEKMARLAQLEHVAVKISGVTAYCGPGQDVKSAVLPYIEESISLFGWDRCVWGSDWPVVNMGDGLPSWLKITKEIFDSEDAANQQKLFQDNAKRIYRL</sequence>
<dbReference type="KEGG" id="mmyr:MXMO3_02373"/>
<dbReference type="Pfam" id="PF04909">
    <property type="entry name" value="Amidohydro_2"/>
    <property type="match status" value="1"/>
</dbReference>
<dbReference type="PANTHER" id="PTHR43569:SF2">
    <property type="entry name" value="AMIDOHYDROLASE-RELATED DOMAIN-CONTAINING PROTEIN"/>
    <property type="match status" value="1"/>
</dbReference>
<evidence type="ECO:0000256" key="1">
    <source>
        <dbReference type="ARBA" id="ARBA00038310"/>
    </source>
</evidence>
<dbReference type="InterPro" id="IPR052350">
    <property type="entry name" value="Metallo-dep_Lactonases"/>
</dbReference>
<dbReference type="RefSeq" id="WP_117395990.1">
    <property type="nucleotide sequence ID" value="NZ_CP021330.1"/>
</dbReference>